<dbReference type="InterPro" id="IPR050903">
    <property type="entry name" value="Bact_Chemotaxis_MeTrfase"/>
</dbReference>
<dbReference type="PANTHER" id="PTHR24422">
    <property type="entry name" value="CHEMOTAXIS PROTEIN METHYLTRANSFERASE"/>
    <property type="match status" value="1"/>
</dbReference>
<dbReference type="InterPro" id="IPR036804">
    <property type="entry name" value="CheR_N_sf"/>
</dbReference>
<dbReference type="PROSITE" id="PS50123">
    <property type="entry name" value="CHER"/>
    <property type="match status" value="1"/>
</dbReference>
<dbReference type="InterPro" id="IPR000780">
    <property type="entry name" value="CheR_MeTrfase"/>
</dbReference>
<dbReference type="GeneID" id="24850614"/>
<keyword evidence="5" id="KW-0949">S-adenosyl-L-methionine</keyword>
<evidence type="ECO:0000256" key="5">
    <source>
        <dbReference type="ARBA" id="ARBA00022691"/>
    </source>
</evidence>
<organism evidence="7 8">
    <name type="scientific">Methanosarcina mazei SarPi</name>
    <dbReference type="NCBI Taxonomy" id="1434115"/>
    <lineage>
        <taxon>Archaea</taxon>
        <taxon>Methanobacteriati</taxon>
        <taxon>Methanobacteriota</taxon>
        <taxon>Stenosarchaea group</taxon>
        <taxon>Methanomicrobia</taxon>
        <taxon>Methanosarcinales</taxon>
        <taxon>Methanosarcinaceae</taxon>
        <taxon>Methanosarcina</taxon>
    </lineage>
</organism>
<keyword evidence="3 7" id="KW-0489">Methyltransferase</keyword>
<evidence type="ECO:0000259" key="6">
    <source>
        <dbReference type="PROSITE" id="PS50123"/>
    </source>
</evidence>
<dbReference type="PANTHER" id="PTHR24422:SF10">
    <property type="entry name" value="CHEMOTAXIS PROTEIN METHYLTRANSFERASE 2"/>
    <property type="match status" value="1"/>
</dbReference>
<dbReference type="SUPFAM" id="SSF47757">
    <property type="entry name" value="Chemotaxis receptor methyltransferase CheR, N-terminal domain"/>
    <property type="match status" value="1"/>
</dbReference>
<dbReference type="AlphaFoldDB" id="A0A0E3LS02"/>
<name>A0A0E3LS02_METMZ</name>
<dbReference type="PATRIC" id="fig|1434115.4.peg.1158"/>
<dbReference type="Pfam" id="PF01739">
    <property type="entry name" value="CheR"/>
    <property type="match status" value="1"/>
</dbReference>
<dbReference type="Pfam" id="PF03705">
    <property type="entry name" value="CheR_N"/>
    <property type="match status" value="1"/>
</dbReference>
<dbReference type="Gene3D" id="1.10.155.10">
    <property type="entry name" value="Chemotaxis receptor methyltransferase CheR, N-terminal domain"/>
    <property type="match status" value="1"/>
</dbReference>
<dbReference type="CDD" id="cd02440">
    <property type="entry name" value="AdoMet_MTases"/>
    <property type="match status" value="1"/>
</dbReference>
<evidence type="ECO:0000256" key="1">
    <source>
        <dbReference type="ARBA" id="ARBA00001541"/>
    </source>
</evidence>
<dbReference type="EMBL" id="CP009511">
    <property type="protein sequence ID" value="AKB60916.1"/>
    <property type="molecule type" value="Genomic_DNA"/>
</dbReference>
<dbReference type="InterPro" id="IPR029063">
    <property type="entry name" value="SAM-dependent_MTases_sf"/>
</dbReference>
<evidence type="ECO:0000313" key="7">
    <source>
        <dbReference type="EMBL" id="AKB60916.1"/>
    </source>
</evidence>
<protein>
    <recommendedName>
        <fullName evidence="2">protein-glutamate O-methyltransferase</fullName>
        <ecNumber evidence="2">2.1.1.80</ecNumber>
    </recommendedName>
</protein>
<dbReference type="GO" id="GO:0032259">
    <property type="term" value="P:methylation"/>
    <property type="evidence" value="ECO:0007669"/>
    <property type="project" value="UniProtKB-KW"/>
</dbReference>
<dbReference type="EC" id="2.1.1.80" evidence="2"/>
<keyword evidence="4 7" id="KW-0808">Transferase</keyword>
<dbReference type="RefSeq" id="WP_011032279.1">
    <property type="nucleotide sequence ID" value="NZ_CP009511.1"/>
</dbReference>
<evidence type="ECO:0000256" key="2">
    <source>
        <dbReference type="ARBA" id="ARBA00012534"/>
    </source>
</evidence>
<evidence type="ECO:0000313" key="8">
    <source>
        <dbReference type="Proteomes" id="UP000033116"/>
    </source>
</evidence>
<accession>A0A0E3LS02</accession>
<sequence>MVVNIDDDFNFLVRKISKSSGIVLTGYRDSYLRRRIDLRMKAAGVDNYTSYSGLLERDKHEMKEVINTLTVNVTEFMRDRTPFLFFREEILPNIMERKKQCKSNIVRFWSAACSYGEEPYSIAICSKEVLPEEWTVSIYATDIDEKCLKGASQGTYSKEQLKNLDPSLVIKYFEPSGENFKVRDISKLSIRFQKHDLTGEPPISRHFDAVFCRNVMIYFNENQKIKMLKDFYNSLSDGGYLIIGKSETLPVEIRELFAHVSVKEKIFKKV</sequence>
<dbReference type="SUPFAM" id="SSF53335">
    <property type="entry name" value="S-adenosyl-L-methionine-dependent methyltransferases"/>
    <property type="match status" value="1"/>
</dbReference>
<dbReference type="HOGENOM" id="CLU_025854_1_1_2"/>
<dbReference type="InterPro" id="IPR022641">
    <property type="entry name" value="CheR_N"/>
</dbReference>
<reference evidence="7 8" key="1">
    <citation type="submission" date="2014-07" db="EMBL/GenBank/DDBJ databases">
        <title>Methanogenic archaea and the global carbon cycle.</title>
        <authorList>
            <person name="Henriksen J.R."/>
            <person name="Luke J."/>
            <person name="Reinhart S."/>
            <person name="Benedict M.N."/>
            <person name="Youngblut N.D."/>
            <person name="Metcalf M.E."/>
            <person name="Whitaker R.J."/>
            <person name="Metcalf W.W."/>
        </authorList>
    </citation>
    <scope>NUCLEOTIDE SEQUENCE [LARGE SCALE GENOMIC DNA]</scope>
    <source>
        <strain evidence="7 8">SarPi</strain>
    </source>
</reference>
<gene>
    <name evidence="7" type="ORF">MSMAP_0931</name>
</gene>
<feature type="domain" description="CheR-type methyltransferase" evidence="6">
    <location>
        <begin position="1"/>
        <end position="270"/>
    </location>
</feature>
<comment type="catalytic activity">
    <reaction evidence="1">
        <text>L-glutamyl-[protein] + S-adenosyl-L-methionine = [protein]-L-glutamate 5-O-methyl ester + S-adenosyl-L-homocysteine</text>
        <dbReference type="Rhea" id="RHEA:24452"/>
        <dbReference type="Rhea" id="RHEA-COMP:10208"/>
        <dbReference type="Rhea" id="RHEA-COMP:10311"/>
        <dbReference type="ChEBI" id="CHEBI:29973"/>
        <dbReference type="ChEBI" id="CHEBI:57856"/>
        <dbReference type="ChEBI" id="CHEBI:59789"/>
        <dbReference type="ChEBI" id="CHEBI:82795"/>
        <dbReference type="EC" id="2.1.1.80"/>
    </reaction>
</comment>
<dbReference type="Gene3D" id="3.40.50.150">
    <property type="entry name" value="Vaccinia Virus protein VP39"/>
    <property type="match status" value="1"/>
</dbReference>
<dbReference type="Proteomes" id="UP000033116">
    <property type="component" value="Chromosome"/>
</dbReference>
<evidence type="ECO:0000256" key="3">
    <source>
        <dbReference type="ARBA" id="ARBA00022603"/>
    </source>
</evidence>
<dbReference type="SMART" id="SM00138">
    <property type="entry name" value="MeTrc"/>
    <property type="match status" value="1"/>
</dbReference>
<proteinExistence type="predicted"/>
<evidence type="ECO:0000256" key="4">
    <source>
        <dbReference type="ARBA" id="ARBA00022679"/>
    </source>
</evidence>
<dbReference type="InterPro" id="IPR022642">
    <property type="entry name" value="CheR_C"/>
</dbReference>
<dbReference type="PRINTS" id="PR00996">
    <property type="entry name" value="CHERMTFRASE"/>
</dbReference>
<dbReference type="GO" id="GO:0008983">
    <property type="term" value="F:protein-glutamate O-methyltransferase activity"/>
    <property type="evidence" value="ECO:0007669"/>
    <property type="project" value="UniProtKB-EC"/>
</dbReference>